<keyword evidence="4" id="KW-1185">Reference proteome</keyword>
<feature type="transmembrane region" description="Helical" evidence="1">
    <location>
        <begin position="57"/>
        <end position="76"/>
    </location>
</feature>
<dbReference type="OrthoDB" id="209648at2157"/>
<dbReference type="Pfam" id="PF23996">
    <property type="entry name" value="DUF7314"/>
    <property type="match status" value="1"/>
</dbReference>
<dbReference type="InterPro" id="IPR055738">
    <property type="entry name" value="DUF7314"/>
</dbReference>
<dbReference type="AlphaFoldDB" id="A0A1H8TI19"/>
<keyword evidence="1" id="KW-0812">Transmembrane</keyword>
<dbReference type="EMBL" id="FOCX01000022">
    <property type="protein sequence ID" value="SEO90193.1"/>
    <property type="molecule type" value="Genomic_DNA"/>
</dbReference>
<dbReference type="RefSeq" id="WP_092662928.1">
    <property type="nucleotide sequence ID" value="NZ_FOCX01000022.1"/>
</dbReference>
<organism evidence="3 4">
    <name type="scientific">Halorientalis persicus</name>
    <dbReference type="NCBI Taxonomy" id="1367881"/>
    <lineage>
        <taxon>Archaea</taxon>
        <taxon>Methanobacteriati</taxon>
        <taxon>Methanobacteriota</taxon>
        <taxon>Stenosarchaea group</taxon>
        <taxon>Halobacteria</taxon>
        <taxon>Halobacteriales</taxon>
        <taxon>Haloarculaceae</taxon>
        <taxon>Halorientalis</taxon>
    </lineage>
</organism>
<reference evidence="4" key="1">
    <citation type="submission" date="2016-10" db="EMBL/GenBank/DDBJ databases">
        <authorList>
            <person name="Varghese N."/>
            <person name="Submissions S."/>
        </authorList>
    </citation>
    <scope>NUCLEOTIDE SEQUENCE [LARGE SCALE GENOMIC DNA]</scope>
    <source>
        <strain evidence="4">IBRC-M 10043</strain>
    </source>
</reference>
<evidence type="ECO:0000256" key="1">
    <source>
        <dbReference type="SAM" id="Phobius"/>
    </source>
</evidence>
<dbReference type="Proteomes" id="UP000198775">
    <property type="component" value="Unassembled WGS sequence"/>
</dbReference>
<evidence type="ECO:0000313" key="4">
    <source>
        <dbReference type="Proteomes" id="UP000198775"/>
    </source>
</evidence>
<keyword evidence="1" id="KW-1133">Transmembrane helix</keyword>
<sequence>MADEFAKGLGILTSAGLAWMVLAGWYTTKSFEEGQLLAPPPTNPDVYGSVGLFLKDALFWFAILGALTFWVVIPLLDQAREALAERGS</sequence>
<evidence type="ECO:0000259" key="2">
    <source>
        <dbReference type="Pfam" id="PF23996"/>
    </source>
</evidence>
<gene>
    <name evidence="3" type="ORF">SAMN05216388_102261</name>
</gene>
<protein>
    <recommendedName>
        <fullName evidence="2">DUF7314 domain-containing protein</fullName>
    </recommendedName>
</protein>
<evidence type="ECO:0000313" key="3">
    <source>
        <dbReference type="EMBL" id="SEO90193.1"/>
    </source>
</evidence>
<name>A0A1H8TI19_9EURY</name>
<feature type="transmembrane region" description="Helical" evidence="1">
    <location>
        <begin position="9"/>
        <end position="27"/>
    </location>
</feature>
<proteinExistence type="predicted"/>
<accession>A0A1H8TI19</accession>
<feature type="domain" description="DUF7314" evidence="2">
    <location>
        <begin position="1"/>
        <end position="86"/>
    </location>
</feature>
<keyword evidence="1" id="KW-0472">Membrane</keyword>